<dbReference type="AlphaFoldDB" id="A0AAV3RQ33"/>
<sequence>MLKDCLEFAKRFQPCQFHANFIHQLPKPLYPTVASWPFDACGLDMVGPLPKTSSGHTYILAATDYFFKRGEVVPLKTGRQEEVALIYRYGVPRHIITDNGKSLSLDYGLI</sequence>
<dbReference type="SUPFAM" id="SSF53098">
    <property type="entry name" value="Ribonuclease H-like"/>
    <property type="match status" value="1"/>
</dbReference>
<evidence type="ECO:0000313" key="1">
    <source>
        <dbReference type="EMBL" id="GAA0183010.1"/>
    </source>
</evidence>
<organism evidence="1 2">
    <name type="scientific">Lithospermum erythrorhizon</name>
    <name type="common">Purple gromwell</name>
    <name type="synonym">Lithospermum officinale var. erythrorhizon</name>
    <dbReference type="NCBI Taxonomy" id="34254"/>
    <lineage>
        <taxon>Eukaryota</taxon>
        <taxon>Viridiplantae</taxon>
        <taxon>Streptophyta</taxon>
        <taxon>Embryophyta</taxon>
        <taxon>Tracheophyta</taxon>
        <taxon>Spermatophyta</taxon>
        <taxon>Magnoliopsida</taxon>
        <taxon>eudicotyledons</taxon>
        <taxon>Gunneridae</taxon>
        <taxon>Pentapetalae</taxon>
        <taxon>asterids</taxon>
        <taxon>lamiids</taxon>
        <taxon>Boraginales</taxon>
        <taxon>Boraginaceae</taxon>
        <taxon>Boraginoideae</taxon>
        <taxon>Lithospermeae</taxon>
        <taxon>Lithospermum</taxon>
    </lineage>
</organism>
<dbReference type="GO" id="GO:0003676">
    <property type="term" value="F:nucleic acid binding"/>
    <property type="evidence" value="ECO:0007669"/>
    <property type="project" value="InterPro"/>
</dbReference>
<proteinExistence type="predicted"/>
<keyword evidence="2" id="KW-1185">Reference proteome</keyword>
<name>A0AAV3RQ33_LITER</name>
<dbReference type="InterPro" id="IPR012337">
    <property type="entry name" value="RNaseH-like_sf"/>
</dbReference>
<gene>
    <name evidence="1" type="ORF">LIER_30501</name>
</gene>
<dbReference type="EMBL" id="BAABME010010953">
    <property type="protein sequence ID" value="GAA0183010.1"/>
    <property type="molecule type" value="Genomic_DNA"/>
</dbReference>
<dbReference type="Gene3D" id="3.30.420.10">
    <property type="entry name" value="Ribonuclease H-like superfamily/Ribonuclease H"/>
    <property type="match status" value="1"/>
</dbReference>
<accession>A0AAV3RQ33</accession>
<dbReference type="InterPro" id="IPR052160">
    <property type="entry name" value="Gypsy_RT_Integrase-like"/>
</dbReference>
<evidence type="ECO:0000313" key="2">
    <source>
        <dbReference type="Proteomes" id="UP001454036"/>
    </source>
</evidence>
<evidence type="ECO:0008006" key="3">
    <source>
        <dbReference type="Google" id="ProtNLM"/>
    </source>
</evidence>
<dbReference type="InterPro" id="IPR036397">
    <property type="entry name" value="RNaseH_sf"/>
</dbReference>
<dbReference type="PANTHER" id="PTHR47266">
    <property type="entry name" value="ENDONUCLEASE-RELATED"/>
    <property type="match status" value="1"/>
</dbReference>
<protein>
    <recommendedName>
        <fullName evidence="3">Integrase catalytic domain-containing protein</fullName>
    </recommendedName>
</protein>
<dbReference type="Proteomes" id="UP001454036">
    <property type="component" value="Unassembled WGS sequence"/>
</dbReference>
<comment type="caution">
    <text evidence="1">The sequence shown here is derived from an EMBL/GenBank/DDBJ whole genome shotgun (WGS) entry which is preliminary data.</text>
</comment>
<reference evidence="1 2" key="1">
    <citation type="submission" date="2024-01" db="EMBL/GenBank/DDBJ databases">
        <title>The complete chloroplast genome sequence of Lithospermum erythrorhizon: insights into the phylogenetic relationship among Boraginaceae species and the maternal lineages of purple gromwells.</title>
        <authorList>
            <person name="Okada T."/>
            <person name="Watanabe K."/>
        </authorList>
    </citation>
    <scope>NUCLEOTIDE SEQUENCE [LARGE SCALE GENOMIC DNA]</scope>
</reference>